<evidence type="ECO:0000256" key="1">
    <source>
        <dbReference type="SAM" id="MobiDB-lite"/>
    </source>
</evidence>
<sequence length="1040" mass="114253">MNTPKGHGRGRGTDDYGGFGSRGRGKRFRDTTEPLSRLLNEDRPLLKIIHFVPATQNRFLFQNQEDEEILKPVVEDIGDEEEKHIPTAGKVARVFSGKFERPVESDSTDSGAEEKVEEELEEIDFADVGTFQASVDASNPNISAHDARIEVEETFTGRFEARPAPSNGAVPVGAQPIVKMVAETEDPLSSVTIESKSTPTDDVVMTVSSTIASIDIQGHDPGESKPPPPPEILVSVSAVPKSVLAPTLDSHVYMTERTLVSQPENSKVEQVYVAPAAPQPDTVSPSAAAQSAKPKPVVSVAKAPSPSVTSDAAAIQPVTTASEAGQPAQQEPLTSIMHMPPVTTATTQPVSIAPEVDTIPQPPAFFVDTAPSQPTEPSAEQPLFFIDTIPTLSSTQPVASSSSIQPLGAPDPDEDIIVYVAPLPRSGRATPLPQTTDISLGHSVITGRPIGEALAPPPTVDSVSFSFPQSLSQPEATLASTSKSKPMFTLSTRTPVSARMKHRHRVQWARRTESKKGRGSFADRGIAVSERQLWRGRGRKGDSDIDWGTESGSDSEWESEEEEVRVDEATKTLHVVSQKKKKNKGEVILGAEGMDVDPELELDTEAMKSFVNGINREHMTKEDLDAENANRVREEYYAMSDDDDDEEEEDEGEDVEVEMELDAEERVFIGEDDEDEYSEDDEGESPKSSFQARLERLRKQSQKDKGKGKAKADTQEFYEDMEDSDDEEFYRKKTWAEEDDDFIAEIGELLDEHADILNSRDRKARNRLFRAVRDGDFDFDDDFGFEDDLSIAEWMPKAGKRKNKSKHLPPDLAALWESDRQKKAAKKREREMERLLAAADPLSPRKGGKKARKLEERAHSLSLDNRVIDISTLVQQIRRFLDDDGKQSMSLPPCAKETRKMVHELAIAFGLKSLSKGNGRDRFTTLSKTKRSAEGRIDENKVGKVVRMGRARGIEFAAGIDVGSRRGNGKGKPTKIREGDEVGKAAPKLTETNIGFRLLAGMGWTEGDRIGLQSSGEGLKDPLKAVMKITKLGLGASRDR</sequence>
<proteinExistence type="predicted"/>
<gene>
    <name evidence="4" type="ORF">WG66_2442</name>
</gene>
<dbReference type="eggNOG" id="KOG0154">
    <property type="taxonomic scope" value="Eukaryota"/>
</dbReference>
<feature type="compositionally biased region" description="Acidic residues" evidence="1">
    <location>
        <begin position="670"/>
        <end position="683"/>
    </location>
</feature>
<dbReference type="Proteomes" id="UP000054988">
    <property type="component" value="Unassembled WGS sequence"/>
</dbReference>
<feature type="compositionally biased region" description="Basic and acidic residues" evidence="1">
    <location>
        <begin position="619"/>
        <end position="636"/>
    </location>
</feature>
<dbReference type="Pfam" id="PF01585">
    <property type="entry name" value="G-patch"/>
    <property type="match status" value="1"/>
</dbReference>
<evidence type="ECO:0000313" key="5">
    <source>
        <dbReference type="Proteomes" id="UP000054988"/>
    </source>
</evidence>
<evidence type="ECO:0000259" key="3">
    <source>
        <dbReference type="PROSITE" id="PS51061"/>
    </source>
</evidence>
<dbReference type="EMBL" id="LATX01000812">
    <property type="protein sequence ID" value="KTB44981.1"/>
    <property type="molecule type" value="Genomic_DNA"/>
</dbReference>
<dbReference type="Gene3D" id="3.30.1370.50">
    <property type="entry name" value="R3H-like domain"/>
    <property type="match status" value="1"/>
</dbReference>
<dbReference type="GO" id="GO:0003676">
    <property type="term" value="F:nucleic acid binding"/>
    <property type="evidence" value="ECO:0007669"/>
    <property type="project" value="UniProtKB-UniRule"/>
</dbReference>
<feature type="domain" description="G-patch" evidence="2">
    <location>
        <begin position="991"/>
        <end position="1039"/>
    </location>
</feature>
<dbReference type="SUPFAM" id="SSF82708">
    <property type="entry name" value="R3H domain"/>
    <property type="match status" value="1"/>
</dbReference>
<name>A0A0W0G903_MONRR</name>
<feature type="compositionally biased region" description="Basic residues" evidence="1">
    <location>
        <begin position="1"/>
        <end position="10"/>
    </location>
</feature>
<dbReference type="InterPro" id="IPR036867">
    <property type="entry name" value="R3H_dom_sf"/>
</dbReference>
<dbReference type="InterPro" id="IPR000467">
    <property type="entry name" value="G_patch_dom"/>
</dbReference>
<feature type="region of interest" description="Disordered" evidence="1">
    <location>
        <begin position="494"/>
        <end position="558"/>
    </location>
</feature>
<feature type="compositionally biased region" description="Basic residues" evidence="1">
    <location>
        <begin position="499"/>
        <end position="508"/>
    </location>
</feature>
<reference evidence="4 5" key="1">
    <citation type="submission" date="2015-12" db="EMBL/GenBank/DDBJ databases">
        <title>Draft genome sequence of Moniliophthora roreri, the causal agent of frosty pod rot of cacao.</title>
        <authorList>
            <person name="Aime M.C."/>
            <person name="Diaz-Valderrama J.R."/>
            <person name="Kijpornyongpan T."/>
            <person name="Phillips-Mora W."/>
        </authorList>
    </citation>
    <scope>NUCLEOTIDE SEQUENCE [LARGE SCALE GENOMIC DNA]</scope>
    <source>
        <strain evidence="4 5">MCA 2952</strain>
    </source>
</reference>
<evidence type="ECO:0008006" key="6">
    <source>
        <dbReference type="Google" id="ProtNLM"/>
    </source>
</evidence>
<dbReference type="SMART" id="SM00393">
    <property type="entry name" value="R3H"/>
    <property type="match status" value="1"/>
</dbReference>
<dbReference type="SMART" id="SM00443">
    <property type="entry name" value="G_patch"/>
    <property type="match status" value="1"/>
</dbReference>
<dbReference type="PROSITE" id="PS51061">
    <property type="entry name" value="R3H"/>
    <property type="match status" value="1"/>
</dbReference>
<evidence type="ECO:0000259" key="2">
    <source>
        <dbReference type="PROSITE" id="PS50174"/>
    </source>
</evidence>
<feature type="region of interest" description="Disordered" evidence="1">
    <location>
        <begin position="619"/>
        <end position="723"/>
    </location>
</feature>
<evidence type="ECO:0000313" key="4">
    <source>
        <dbReference type="EMBL" id="KTB44981.1"/>
    </source>
</evidence>
<dbReference type="AlphaFoldDB" id="A0A0W0G903"/>
<comment type="caution">
    <text evidence="4">The sequence shown here is derived from an EMBL/GenBank/DDBJ whole genome shotgun (WGS) entry which is preliminary data.</text>
</comment>
<organism evidence="4 5">
    <name type="scientific">Moniliophthora roreri</name>
    <name type="common">Frosty pod rot fungus</name>
    <name type="synonym">Monilia roreri</name>
    <dbReference type="NCBI Taxonomy" id="221103"/>
    <lineage>
        <taxon>Eukaryota</taxon>
        <taxon>Fungi</taxon>
        <taxon>Dikarya</taxon>
        <taxon>Basidiomycota</taxon>
        <taxon>Agaricomycotina</taxon>
        <taxon>Agaricomycetes</taxon>
        <taxon>Agaricomycetidae</taxon>
        <taxon>Agaricales</taxon>
        <taxon>Marasmiineae</taxon>
        <taxon>Marasmiaceae</taxon>
        <taxon>Moniliophthora</taxon>
    </lineage>
</organism>
<accession>A0A0W0G903</accession>
<dbReference type="Pfam" id="PF01424">
    <property type="entry name" value="R3H"/>
    <property type="match status" value="1"/>
</dbReference>
<feature type="compositionally biased region" description="Basic and acidic residues" evidence="1">
    <location>
        <begin position="693"/>
        <end position="714"/>
    </location>
</feature>
<dbReference type="InterPro" id="IPR051189">
    <property type="entry name" value="Splicing_assoc_domain"/>
</dbReference>
<dbReference type="PROSITE" id="PS50174">
    <property type="entry name" value="G_PATCH"/>
    <property type="match status" value="1"/>
</dbReference>
<dbReference type="PANTHER" id="PTHR14195">
    <property type="entry name" value="G PATCH DOMAIN CONTAINING PROTEIN 2"/>
    <property type="match status" value="1"/>
</dbReference>
<feature type="domain" description="R3H" evidence="3">
    <location>
        <begin position="867"/>
        <end position="930"/>
    </location>
</feature>
<dbReference type="InterPro" id="IPR001374">
    <property type="entry name" value="R3H_dom"/>
</dbReference>
<feature type="region of interest" description="Disordered" evidence="1">
    <location>
        <begin position="1"/>
        <end position="35"/>
    </location>
</feature>
<feature type="compositionally biased region" description="Acidic residues" evidence="1">
    <location>
        <begin position="640"/>
        <end position="663"/>
    </location>
</feature>
<protein>
    <recommendedName>
        <fullName evidence="6">Protein SQS1</fullName>
    </recommendedName>
</protein>